<comment type="caution">
    <text evidence="2">The sequence shown here is derived from an EMBL/GenBank/DDBJ whole genome shotgun (WGS) entry which is preliminary data.</text>
</comment>
<keyword evidence="3" id="KW-1185">Reference proteome</keyword>
<dbReference type="PROSITE" id="PS50097">
    <property type="entry name" value="BTB"/>
    <property type="match status" value="1"/>
</dbReference>
<evidence type="ECO:0000259" key="1">
    <source>
        <dbReference type="PROSITE" id="PS50097"/>
    </source>
</evidence>
<dbReference type="InterPro" id="IPR000210">
    <property type="entry name" value="BTB/POZ_dom"/>
</dbReference>
<dbReference type="OrthoDB" id="3357985at2759"/>
<gene>
    <name evidence="2" type="ORF">CONPUDRAFT_58410</name>
</gene>
<dbReference type="SMART" id="SM00225">
    <property type="entry name" value="BTB"/>
    <property type="match status" value="1"/>
</dbReference>
<protein>
    <recommendedName>
        <fullName evidence="1">BTB domain-containing protein</fullName>
    </recommendedName>
</protein>
<dbReference type="GeneID" id="19207943"/>
<accession>A0A5M3MLT8</accession>
<proteinExistence type="predicted"/>
<dbReference type="CDD" id="cd18186">
    <property type="entry name" value="BTB_POZ_ZBTB_KLHL-like"/>
    <property type="match status" value="1"/>
</dbReference>
<dbReference type="InterPro" id="IPR011333">
    <property type="entry name" value="SKP1/BTB/POZ_sf"/>
</dbReference>
<dbReference type="Pfam" id="PF00651">
    <property type="entry name" value="BTB"/>
    <property type="match status" value="1"/>
</dbReference>
<dbReference type="Gene3D" id="3.30.710.10">
    <property type="entry name" value="Potassium Channel Kv1.1, Chain A"/>
    <property type="match status" value="1"/>
</dbReference>
<dbReference type="Proteomes" id="UP000053558">
    <property type="component" value="Unassembled WGS sequence"/>
</dbReference>
<name>A0A5M3MLT8_CONPW</name>
<organism evidence="2 3">
    <name type="scientific">Coniophora puteana (strain RWD-64-598)</name>
    <name type="common">Brown rot fungus</name>
    <dbReference type="NCBI Taxonomy" id="741705"/>
    <lineage>
        <taxon>Eukaryota</taxon>
        <taxon>Fungi</taxon>
        <taxon>Dikarya</taxon>
        <taxon>Basidiomycota</taxon>
        <taxon>Agaricomycotina</taxon>
        <taxon>Agaricomycetes</taxon>
        <taxon>Agaricomycetidae</taxon>
        <taxon>Boletales</taxon>
        <taxon>Coniophorineae</taxon>
        <taxon>Coniophoraceae</taxon>
        <taxon>Coniophora</taxon>
    </lineage>
</organism>
<reference evidence="3" key="1">
    <citation type="journal article" date="2012" name="Science">
        <title>The Paleozoic origin of enzymatic lignin decomposition reconstructed from 31 fungal genomes.</title>
        <authorList>
            <person name="Floudas D."/>
            <person name="Binder M."/>
            <person name="Riley R."/>
            <person name="Barry K."/>
            <person name="Blanchette R.A."/>
            <person name="Henrissat B."/>
            <person name="Martinez A.T."/>
            <person name="Otillar R."/>
            <person name="Spatafora J.W."/>
            <person name="Yadav J.S."/>
            <person name="Aerts A."/>
            <person name="Benoit I."/>
            <person name="Boyd A."/>
            <person name="Carlson A."/>
            <person name="Copeland A."/>
            <person name="Coutinho P.M."/>
            <person name="de Vries R.P."/>
            <person name="Ferreira P."/>
            <person name="Findley K."/>
            <person name="Foster B."/>
            <person name="Gaskell J."/>
            <person name="Glotzer D."/>
            <person name="Gorecki P."/>
            <person name="Heitman J."/>
            <person name="Hesse C."/>
            <person name="Hori C."/>
            <person name="Igarashi K."/>
            <person name="Jurgens J.A."/>
            <person name="Kallen N."/>
            <person name="Kersten P."/>
            <person name="Kohler A."/>
            <person name="Kuees U."/>
            <person name="Kumar T.K.A."/>
            <person name="Kuo A."/>
            <person name="LaButti K."/>
            <person name="Larrondo L.F."/>
            <person name="Lindquist E."/>
            <person name="Ling A."/>
            <person name="Lombard V."/>
            <person name="Lucas S."/>
            <person name="Lundell T."/>
            <person name="Martin R."/>
            <person name="McLaughlin D.J."/>
            <person name="Morgenstern I."/>
            <person name="Morin E."/>
            <person name="Murat C."/>
            <person name="Nagy L.G."/>
            <person name="Nolan M."/>
            <person name="Ohm R.A."/>
            <person name="Patyshakuliyeva A."/>
            <person name="Rokas A."/>
            <person name="Ruiz-Duenas F.J."/>
            <person name="Sabat G."/>
            <person name="Salamov A."/>
            <person name="Samejima M."/>
            <person name="Schmutz J."/>
            <person name="Slot J.C."/>
            <person name="St John F."/>
            <person name="Stenlid J."/>
            <person name="Sun H."/>
            <person name="Sun S."/>
            <person name="Syed K."/>
            <person name="Tsang A."/>
            <person name="Wiebenga A."/>
            <person name="Young D."/>
            <person name="Pisabarro A."/>
            <person name="Eastwood D.C."/>
            <person name="Martin F."/>
            <person name="Cullen D."/>
            <person name="Grigoriev I.V."/>
            <person name="Hibbett D.S."/>
        </authorList>
    </citation>
    <scope>NUCLEOTIDE SEQUENCE [LARGE SCALE GENOMIC DNA]</scope>
    <source>
        <strain evidence="3">RWD-64-598 SS2</strain>
    </source>
</reference>
<dbReference type="RefSeq" id="XP_007769750.1">
    <property type="nucleotide sequence ID" value="XM_007771560.1"/>
</dbReference>
<evidence type="ECO:0000313" key="3">
    <source>
        <dbReference type="Proteomes" id="UP000053558"/>
    </source>
</evidence>
<dbReference type="OMA" id="FKEMFAF"/>
<feature type="domain" description="BTB" evidence="1">
    <location>
        <begin position="16"/>
        <end position="88"/>
    </location>
</feature>
<sequence length="201" mass="21610">MSPTRTANAPFDASDADVVFRTSDDVDFKLYRVILAMASPVFKDMLGLPQPPSSDVDESLPVIPISESGAALEPVLLFCYPATTPVIKNLSEARLALDVATKYDIACVVNSVSLQINSPRFMESPVGTYFLACRYGWKEVAKSAARACLTIRSLGRPSVFSPELELATAASYHRLLVYHLACGTAARALGLSMGCRGSQIS</sequence>
<dbReference type="SUPFAM" id="SSF54695">
    <property type="entry name" value="POZ domain"/>
    <property type="match status" value="1"/>
</dbReference>
<evidence type="ECO:0000313" key="2">
    <source>
        <dbReference type="EMBL" id="EIW79734.1"/>
    </source>
</evidence>
<dbReference type="AlphaFoldDB" id="A0A5M3MLT8"/>
<dbReference type="KEGG" id="cput:CONPUDRAFT_58410"/>
<dbReference type="EMBL" id="JH711580">
    <property type="protein sequence ID" value="EIW79734.1"/>
    <property type="molecule type" value="Genomic_DNA"/>
</dbReference>